<feature type="region of interest" description="Disordered" evidence="1">
    <location>
        <begin position="28"/>
        <end position="113"/>
    </location>
</feature>
<sequence>MAPELLCQGRDIWTVILNCITEHFKSSKRSDDRDDLCSNDDESSSTTVIARPPTEPSSDLERSTSSIIITPPPSQPLSQTTRTEKGRFSTSSTATPPHISRTTPSPISHSAHSNIRIPIRAPSRIHAKAVSGMNSHHKDSIEDVESFSYLCSLISISYSSYQTFPSFSSQDLVITNLDSSGEGTATRKRASSRLSLRLGDLPVVSFPKVPGRNLKPCPRWSPLPPLRNYAAIATHPQVRF</sequence>
<dbReference type="Proteomes" id="UP000019376">
    <property type="component" value="Unassembled WGS sequence"/>
</dbReference>
<evidence type="ECO:0000313" key="2">
    <source>
        <dbReference type="EMBL" id="EPS25804.1"/>
    </source>
</evidence>
<gene>
    <name evidence="2" type="ORF">PDE_00740</name>
</gene>
<proteinExistence type="predicted"/>
<dbReference type="OrthoDB" id="4351113at2759"/>
<dbReference type="EMBL" id="KB644408">
    <property type="protein sequence ID" value="EPS25804.1"/>
    <property type="molecule type" value="Genomic_DNA"/>
</dbReference>
<evidence type="ECO:0000313" key="3">
    <source>
        <dbReference type="Proteomes" id="UP000019376"/>
    </source>
</evidence>
<organism evidence="2 3">
    <name type="scientific">Penicillium oxalicum (strain 114-2 / CGMCC 5302)</name>
    <name type="common">Penicillium decumbens</name>
    <dbReference type="NCBI Taxonomy" id="933388"/>
    <lineage>
        <taxon>Eukaryota</taxon>
        <taxon>Fungi</taxon>
        <taxon>Dikarya</taxon>
        <taxon>Ascomycota</taxon>
        <taxon>Pezizomycotina</taxon>
        <taxon>Eurotiomycetes</taxon>
        <taxon>Eurotiomycetidae</taxon>
        <taxon>Eurotiales</taxon>
        <taxon>Aspergillaceae</taxon>
        <taxon>Penicillium</taxon>
    </lineage>
</organism>
<dbReference type="HOGENOM" id="CLU_1156741_0_0_1"/>
<reference evidence="2 3" key="1">
    <citation type="journal article" date="2013" name="PLoS ONE">
        <title>Genomic and secretomic analyses reveal unique features of the lignocellulolytic enzyme system of Penicillium decumbens.</title>
        <authorList>
            <person name="Liu G."/>
            <person name="Zhang L."/>
            <person name="Wei X."/>
            <person name="Zou G."/>
            <person name="Qin Y."/>
            <person name="Ma L."/>
            <person name="Li J."/>
            <person name="Zheng H."/>
            <person name="Wang S."/>
            <person name="Wang C."/>
            <person name="Xun L."/>
            <person name="Zhao G.-P."/>
            <person name="Zhou Z."/>
            <person name="Qu Y."/>
        </authorList>
    </citation>
    <scope>NUCLEOTIDE SEQUENCE [LARGE SCALE GENOMIC DNA]</scope>
    <source>
        <strain evidence="3">114-2 / CGMCC 5302</strain>
    </source>
</reference>
<evidence type="ECO:0000256" key="1">
    <source>
        <dbReference type="SAM" id="MobiDB-lite"/>
    </source>
</evidence>
<name>S7Z6P7_PENO1</name>
<accession>S7Z6P7</accession>
<feature type="compositionally biased region" description="Polar residues" evidence="1">
    <location>
        <begin position="88"/>
        <end position="113"/>
    </location>
</feature>
<protein>
    <submittedName>
        <fullName evidence="2">Uncharacterized protein</fullName>
    </submittedName>
</protein>
<dbReference type="AlphaFoldDB" id="S7Z6P7"/>
<keyword evidence="3" id="KW-1185">Reference proteome</keyword>